<evidence type="ECO:0000313" key="3">
    <source>
        <dbReference type="Proteomes" id="UP001224890"/>
    </source>
</evidence>
<organism evidence="2 3">
    <name type="scientific">Colletotrichum godetiae</name>
    <dbReference type="NCBI Taxonomy" id="1209918"/>
    <lineage>
        <taxon>Eukaryota</taxon>
        <taxon>Fungi</taxon>
        <taxon>Dikarya</taxon>
        <taxon>Ascomycota</taxon>
        <taxon>Pezizomycotina</taxon>
        <taxon>Sordariomycetes</taxon>
        <taxon>Hypocreomycetidae</taxon>
        <taxon>Glomerellales</taxon>
        <taxon>Glomerellaceae</taxon>
        <taxon>Colletotrichum</taxon>
        <taxon>Colletotrichum acutatum species complex</taxon>
    </lineage>
</organism>
<dbReference type="RefSeq" id="XP_060435769.1">
    <property type="nucleotide sequence ID" value="XM_060566018.1"/>
</dbReference>
<accession>A0AAJ0B1L5</accession>
<dbReference type="Proteomes" id="UP001224890">
    <property type="component" value="Unassembled WGS sequence"/>
</dbReference>
<proteinExistence type="predicted"/>
<evidence type="ECO:0000256" key="1">
    <source>
        <dbReference type="SAM" id="MobiDB-lite"/>
    </source>
</evidence>
<keyword evidence="3" id="KW-1185">Reference proteome</keyword>
<evidence type="ECO:0000313" key="2">
    <source>
        <dbReference type="EMBL" id="KAK1700012.1"/>
    </source>
</evidence>
<feature type="region of interest" description="Disordered" evidence="1">
    <location>
        <begin position="1"/>
        <end position="31"/>
    </location>
</feature>
<name>A0AAJ0B1L5_9PEZI</name>
<sequence length="125" mass="14556">MAISAMHTSPSQRVSTEKRETTGGGRGLPYETNTHAEWSRLPYMEKFCSPCPFGTAFRTPSYRIKRLNFTHLDSWHRHPNRHRLAFRVDTVSTPDLGARTASEDRSLKRWHSALFPYRRVIRTPQ</sequence>
<dbReference type="AlphaFoldDB" id="A0AAJ0B1L5"/>
<reference evidence="2" key="1">
    <citation type="submission" date="2021-06" db="EMBL/GenBank/DDBJ databases">
        <title>Comparative genomics, transcriptomics and evolutionary studies reveal genomic signatures of adaptation to plant cell wall in hemibiotrophic fungi.</title>
        <authorList>
            <consortium name="DOE Joint Genome Institute"/>
            <person name="Baroncelli R."/>
            <person name="Diaz J.F."/>
            <person name="Benocci T."/>
            <person name="Peng M."/>
            <person name="Battaglia E."/>
            <person name="Haridas S."/>
            <person name="Andreopoulos W."/>
            <person name="Labutti K."/>
            <person name="Pangilinan J."/>
            <person name="Floch G.L."/>
            <person name="Makela M.R."/>
            <person name="Henrissat B."/>
            <person name="Grigoriev I.V."/>
            <person name="Crouch J.A."/>
            <person name="De Vries R.P."/>
            <person name="Sukno S.A."/>
            <person name="Thon M.R."/>
        </authorList>
    </citation>
    <scope>NUCLEOTIDE SEQUENCE</scope>
    <source>
        <strain evidence="2">CBS 193.32</strain>
    </source>
</reference>
<dbReference type="EMBL" id="JAHMHR010000003">
    <property type="protein sequence ID" value="KAK1700012.1"/>
    <property type="molecule type" value="Genomic_DNA"/>
</dbReference>
<protein>
    <submittedName>
        <fullName evidence="2">Uncharacterized protein</fullName>
    </submittedName>
</protein>
<gene>
    <name evidence="2" type="ORF">BDP55DRAFT_214132</name>
</gene>
<dbReference type="GeneID" id="85450544"/>
<comment type="caution">
    <text evidence="2">The sequence shown here is derived from an EMBL/GenBank/DDBJ whole genome shotgun (WGS) entry which is preliminary data.</text>
</comment>
<feature type="compositionally biased region" description="Polar residues" evidence="1">
    <location>
        <begin position="1"/>
        <end position="14"/>
    </location>
</feature>